<keyword evidence="4 6" id="KW-1133">Transmembrane helix</keyword>
<evidence type="ECO:0000313" key="7">
    <source>
        <dbReference type="EMBL" id="MBC1935869.1"/>
    </source>
</evidence>
<comment type="subcellular location">
    <subcellularLocation>
        <location evidence="1">Cell membrane</location>
        <topology evidence="1">Multi-pass membrane protein</topology>
    </subcellularLocation>
</comment>
<accession>A0A7X0Y3D0</accession>
<feature type="transmembrane region" description="Helical" evidence="6">
    <location>
        <begin position="361"/>
        <end position="380"/>
    </location>
</feature>
<reference evidence="7 8" key="1">
    <citation type="submission" date="2020-03" db="EMBL/GenBank/DDBJ databases">
        <title>Soil Listeria distribution.</title>
        <authorList>
            <person name="Liao J."/>
            <person name="Wiedmann M."/>
        </authorList>
    </citation>
    <scope>NUCLEOTIDE SEQUENCE [LARGE SCALE GENOMIC DNA]</scope>
    <source>
        <strain evidence="7 8">FSL L7-0741</strain>
    </source>
</reference>
<evidence type="ECO:0000256" key="5">
    <source>
        <dbReference type="ARBA" id="ARBA00023136"/>
    </source>
</evidence>
<keyword evidence="3 6" id="KW-0812">Transmembrane</keyword>
<feature type="transmembrane region" description="Helical" evidence="6">
    <location>
        <begin position="215"/>
        <end position="241"/>
    </location>
</feature>
<keyword evidence="2" id="KW-1003">Cell membrane</keyword>
<evidence type="ECO:0000256" key="3">
    <source>
        <dbReference type="ARBA" id="ARBA00022692"/>
    </source>
</evidence>
<dbReference type="EMBL" id="JAARWN010000003">
    <property type="protein sequence ID" value="MBC1935869.1"/>
    <property type="molecule type" value="Genomic_DNA"/>
</dbReference>
<evidence type="ECO:0000256" key="6">
    <source>
        <dbReference type="SAM" id="Phobius"/>
    </source>
</evidence>
<feature type="transmembrane region" description="Helical" evidence="6">
    <location>
        <begin position="40"/>
        <end position="58"/>
    </location>
</feature>
<dbReference type="Proteomes" id="UP000535908">
    <property type="component" value="Unassembled WGS sequence"/>
</dbReference>
<feature type="transmembrane region" description="Helical" evidence="6">
    <location>
        <begin position="150"/>
        <end position="170"/>
    </location>
</feature>
<dbReference type="PANTHER" id="PTHR30250">
    <property type="entry name" value="PST FAMILY PREDICTED COLANIC ACID TRANSPORTER"/>
    <property type="match status" value="1"/>
</dbReference>
<feature type="transmembrane region" description="Helical" evidence="6">
    <location>
        <begin position="297"/>
        <end position="321"/>
    </location>
</feature>
<sequence length="417" mass="47174">MNFRKIVITLFSGNVVAQLLMIGFSPILLRMYSENQMGEYAAYTTVIVIMVKVAGLSLEKAIPLEQSKKKVHQLVQLNIIIVWLVSLILLIIYIIFDISLLNIIGISPNFISAVLLSLGIGVTSMIQVYNYQNMAFEQYKTLSMTKTMQYGTTGIVQIVLALIQNIRSIGLLMGDVIGKFVSVIILYYVSHKTVGENVKLTWRATLHILQKYRNFIFFSAPAGLINTLSLQVPLLFVISIFSTTDGGQYALVQRAIAVPISLLSISLSQFFYSFAAKEIAVNPGKVYQMYKKMTIKLAVYSIIPIFLLVLIAPSTFMIVFGQNWFVAGQITQYLSLMFFTQITFGATSQILYIIKKQKLQMFLECLKLFSIILVFISLQQNFLQTMFYYGCVVGIFNFIVWVIGKRYLEKTQVESES</sequence>
<proteinExistence type="predicted"/>
<dbReference type="AlphaFoldDB" id="A0A7X0Y3D0"/>
<dbReference type="InterPro" id="IPR050833">
    <property type="entry name" value="Poly_Biosynth_Transport"/>
</dbReference>
<keyword evidence="5 6" id="KW-0472">Membrane</keyword>
<organism evidence="7 8">
    <name type="scientific">Listeria grandensis</name>
    <dbReference type="NCBI Taxonomy" id="1494963"/>
    <lineage>
        <taxon>Bacteria</taxon>
        <taxon>Bacillati</taxon>
        <taxon>Bacillota</taxon>
        <taxon>Bacilli</taxon>
        <taxon>Bacillales</taxon>
        <taxon>Listeriaceae</taxon>
        <taxon>Listeria</taxon>
    </lineage>
</organism>
<protein>
    <submittedName>
        <fullName evidence="7">Lipopolysaccharide biosynthesis protein</fullName>
    </submittedName>
</protein>
<feature type="transmembrane region" description="Helical" evidence="6">
    <location>
        <begin position="386"/>
        <end position="404"/>
    </location>
</feature>
<feature type="transmembrane region" description="Helical" evidence="6">
    <location>
        <begin position="333"/>
        <end position="354"/>
    </location>
</feature>
<feature type="transmembrane region" description="Helical" evidence="6">
    <location>
        <begin position="176"/>
        <end position="194"/>
    </location>
</feature>
<evidence type="ECO:0000256" key="1">
    <source>
        <dbReference type="ARBA" id="ARBA00004651"/>
    </source>
</evidence>
<evidence type="ECO:0000256" key="4">
    <source>
        <dbReference type="ARBA" id="ARBA00022989"/>
    </source>
</evidence>
<comment type="caution">
    <text evidence="7">The sequence shown here is derived from an EMBL/GenBank/DDBJ whole genome shotgun (WGS) entry which is preliminary data.</text>
</comment>
<gene>
    <name evidence="7" type="ORF">HCA69_05780</name>
</gene>
<evidence type="ECO:0000256" key="2">
    <source>
        <dbReference type="ARBA" id="ARBA00022475"/>
    </source>
</evidence>
<evidence type="ECO:0000313" key="8">
    <source>
        <dbReference type="Proteomes" id="UP000535908"/>
    </source>
</evidence>
<feature type="transmembrane region" description="Helical" evidence="6">
    <location>
        <begin position="79"/>
        <end position="104"/>
    </location>
</feature>
<dbReference type="GO" id="GO:0005886">
    <property type="term" value="C:plasma membrane"/>
    <property type="evidence" value="ECO:0007669"/>
    <property type="project" value="UniProtKB-SubCell"/>
</dbReference>
<dbReference type="RefSeq" id="WP_185525747.1">
    <property type="nucleotide sequence ID" value="NZ_JAARWN010000003.1"/>
</dbReference>
<name>A0A7X0Y3D0_9LIST</name>
<feature type="transmembrane region" description="Helical" evidence="6">
    <location>
        <begin position="256"/>
        <end position="276"/>
    </location>
</feature>
<feature type="transmembrane region" description="Helical" evidence="6">
    <location>
        <begin position="7"/>
        <end position="28"/>
    </location>
</feature>
<feature type="transmembrane region" description="Helical" evidence="6">
    <location>
        <begin position="110"/>
        <end position="129"/>
    </location>
</feature>
<dbReference type="PANTHER" id="PTHR30250:SF11">
    <property type="entry name" value="O-ANTIGEN TRANSPORTER-RELATED"/>
    <property type="match status" value="1"/>
</dbReference>